<proteinExistence type="predicted"/>
<protein>
    <submittedName>
        <fullName evidence="2">Uncharacterized protein</fullName>
    </submittedName>
</protein>
<organism evidence="2">
    <name type="scientific">uncultured Caudovirales phage</name>
    <dbReference type="NCBI Taxonomy" id="2100421"/>
    <lineage>
        <taxon>Viruses</taxon>
        <taxon>Duplodnaviria</taxon>
        <taxon>Heunggongvirae</taxon>
        <taxon>Uroviricota</taxon>
        <taxon>Caudoviricetes</taxon>
        <taxon>Peduoviridae</taxon>
        <taxon>Maltschvirus</taxon>
        <taxon>Maltschvirus maltsch</taxon>
    </lineage>
</organism>
<feature type="region of interest" description="Disordered" evidence="1">
    <location>
        <begin position="1"/>
        <end position="33"/>
    </location>
</feature>
<evidence type="ECO:0000313" key="2">
    <source>
        <dbReference type="EMBL" id="CAB4154408.1"/>
    </source>
</evidence>
<sequence>MSKVSESRVEAGTGPGAAAGESREPTPEEQIDATAWRVIRDVALIGLLRPAGRKPSQLTLEQQNDALEPLIPTLVGAHGMLRECIRQAVLLGVNRVHVSLHGQPGVDHEMLSEAVDFHGNLPAVVEDDSPFILE</sequence>
<evidence type="ECO:0000256" key="1">
    <source>
        <dbReference type="SAM" id="MobiDB-lite"/>
    </source>
</evidence>
<accession>A0A6J5NBP2</accession>
<gene>
    <name evidence="2" type="ORF">UFOVP650_2</name>
</gene>
<reference evidence="2" key="1">
    <citation type="submission" date="2020-04" db="EMBL/GenBank/DDBJ databases">
        <authorList>
            <person name="Chiriac C."/>
            <person name="Salcher M."/>
            <person name="Ghai R."/>
            <person name="Kavagutti S V."/>
        </authorList>
    </citation>
    <scope>NUCLEOTIDE SEQUENCE</scope>
</reference>
<dbReference type="EMBL" id="LR796623">
    <property type="protein sequence ID" value="CAB4154408.1"/>
    <property type="molecule type" value="Genomic_DNA"/>
</dbReference>
<name>A0A6J5NBP2_9CAUD</name>